<accession>A0ACA9LBM1</accession>
<dbReference type="Proteomes" id="UP000789525">
    <property type="component" value="Unassembled WGS sequence"/>
</dbReference>
<proteinExistence type="predicted"/>
<keyword evidence="2" id="KW-1185">Reference proteome</keyword>
<comment type="caution">
    <text evidence="1">The sequence shown here is derived from an EMBL/GenBank/DDBJ whole genome shotgun (WGS) entry which is preliminary data.</text>
</comment>
<dbReference type="EMBL" id="CAJVPT010005544">
    <property type="protein sequence ID" value="CAG8521179.1"/>
    <property type="molecule type" value="Genomic_DNA"/>
</dbReference>
<gene>
    <name evidence="1" type="ORF">ACOLOM_LOCUS3661</name>
</gene>
<protein>
    <submittedName>
        <fullName evidence="1">2055_t:CDS:1</fullName>
    </submittedName>
</protein>
<evidence type="ECO:0000313" key="2">
    <source>
        <dbReference type="Proteomes" id="UP000789525"/>
    </source>
</evidence>
<organism evidence="1 2">
    <name type="scientific">Acaulospora colombiana</name>
    <dbReference type="NCBI Taxonomy" id="27376"/>
    <lineage>
        <taxon>Eukaryota</taxon>
        <taxon>Fungi</taxon>
        <taxon>Fungi incertae sedis</taxon>
        <taxon>Mucoromycota</taxon>
        <taxon>Glomeromycotina</taxon>
        <taxon>Glomeromycetes</taxon>
        <taxon>Diversisporales</taxon>
        <taxon>Acaulosporaceae</taxon>
        <taxon>Acaulospora</taxon>
    </lineage>
</organism>
<evidence type="ECO:0000313" key="1">
    <source>
        <dbReference type="EMBL" id="CAG8521179.1"/>
    </source>
</evidence>
<reference evidence="1" key="1">
    <citation type="submission" date="2021-06" db="EMBL/GenBank/DDBJ databases">
        <authorList>
            <person name="Kallberg Y."/>
            <person name="Tangrot J."/>
            <person name="Rosling A."/>
        </authorList>
    </citation>
    <scope>NUCLEOTIDE SEQUENCE</scope>
    <source>
        <strain evidence="1">CL356</strain>
    </source>
</reference>
<name>A0ACA9LBM1_9GLOM</name>
<sequence length="157" mass="18615">MSWWITFRITIIDLEKIDLSNSVVDQQNNVDTKTMEGVPKVSDKEIDDFIPEESMPKMTPVTLSQPHQRYPKSLEEKEIDSFLNSENKKMFTIKIGKKENLCWYCFYKTYEDQVEDYKAMKNVDEQSARTLVYNEIKLLFPDITDVKLHTIYRDGDR</sequence>